<evidence type="ECO:0000256" key="1">
    <source>
        <dbReference type="SAM" id="MobiDB-lite"/>
    </source>
</evidence>
<dbReference type="Proteomes" id="UP000693672">
    <property type="component" value="Unassembled WGS sequence"/>
</dbReference>
<gene>
    <name evidence="2" type="ORF">PAESOLCIP111_04796</name>
</gene>
<organism evidence="2 3">
    <name type="scientific">Paenibacillus solanacearum</name>
    <dbReference type="NCBI Taxonomy" id="2048548"/>
    <lineage>
        <taxon>Bacteria</taxon>
        <taxon>Bacillati</taxon>
        <taxon>Bacillota</taxon>
        <taxon>Bacilli</taxon>
        <taxon>Bacillales</taxon>
        <taxon>Paenibacillaceae</taxon>
        <taxon>Paenibacillus</taxon>
    </lineage>
</organism>
<accession>A0A916NRR2</accession>
<dbReference type="RefSeq" id="WP_218094512.1">
    <property type="nucleotide sequence ID" value="NZ_CAJVAS010000029.1"/>
</dbReference>
<protein>
    <submittedName>
        <fullName evidence="2">Uncharacterized protein</fullName>
    </submittedName>
</protein>
<evidence type="ECO:0000313" key="3">
    <source>
        <dbReference type="Proteomes" id="UP000693672"/>
    </source>
</evidence>
<keyword evidence="3" id="KW-1185">Reference proteome</keyword>
<feature type="region of interest" description="Disordered" evidence="1">
    <location>
        <begin position="24"/>
        <end position="68"/>
    </location>
</feature>
<feature type="compositionally biased region" description="Basic and acidic residues" evidence="1">
    <location>
        <begin position="41"/>
        <end position="51"/>
    </location>
</feature>
<evidence type="ECO:0000313" key="2">
    <source>
        <dbReference type="EMBL" id="CAG7644750.1"/>
    </source>
</evidence>
<proteinExistence type="predicted"/>
<sequence>MNKCKWEGASLLLETEFICYYFWPEEEEGEEEEGGNPSRQQEGRGDPHEPANHAMPPDASGERIEPEK</sequence>
<dbReference type="AlphaFoldDB" id="A0A916NRR2"/>
<comment type="caution">
    <text evidence="2">The sequence shown here is derived from an EMBL/GenBank/DDBJ whole genome shotgun (WGS) entry which is preliminary data.</text>
</comment>
<reference evidence="2" key="1">
    <citation type="submission" date="2021-06" db="EMBL/GenBank/DDBJ databases">
        <authorList>
            <person name="Criscuolo A."/>
        </authorList>
    </citation>
    <scope>NUCLEOTIDE SEQUENCE</scope>
    <source>
        <strain evidence="2">CIP111600</strain>
    </source>
</reference>
<feature type="compositionally biased region" description="Acidic residues" evidence="1">
    <location>
        <begin position="24"/>
        <end position="34"/>
    </location>
</feature>
<dbReference type="EMBL" id="CAJVAS010000029">
    <property type="protein sequence ID" value="CAG7644750.1"/>
    <property type="molecule type" value="Genomic_DNA"/>
</dbReference>
<name>A0A916NRR2_9BACL</name>